<dbReference type="Proteomes" id="UP000321899">
    <property type="component" value="Unassembled WGS sequence"/>
</dbReference>
<dbReference type="GO" id="GO:0004888">
    <property type="term" value="F:transmembrane signaling receptor activity"/>
    <property type="evidence" value="ECO:0007669"/>
    <property type="project" value="InterPro"/>
</dbReference>
<keyword evidence="4" id="KW-0175">Coiled coil</keyword>
<evidence type="ECO:0000313" key="7">
    <source>
        <dbReference type="EMBL" id="TYT73375.1"/>
    </source>
</evidence>
<keyword evidence="5" id="KW-1133">Transmembrane helix</keyword>
<dbReference type="GO" id="GO:0005886">
    <property type="term" value="C:plasma membrane"/>
    <property type="evidence" value="ECO:0007669"/>
    <property type="project" value="TreeGrafter"/>
</dbReference>
<dbReference type="PANTHER" id="PTHR43531:SF14">
    <property type="entry name" value="METHYL-ACCEPTING CHEMOTAXIS PROTEIN I-RELATED"/>
    <property type="match status" value="1"/>
</dbReference>
<dbReference type="InterPro" id="IPR021796">
    <property type="entry name" value="Tll0287-like_dom"/>
</dbReference>
<dbReference type="PANTHER" id="PTHR43531">
    <property type="entry name" value="PROTEIN ICFG"/>
    <property type="match status" value="1"/>
</dbReference>
<keyword evidence="3" id="KW-0807">Transducer</keyword>
<evidence type="ECO:0000256" key="3">
    <source>
        <dbReference type="PROSITE-ProRule" id="PRU00284"/>
    </source>
</evidence>
<dbReference type="GO" id="GO:0007165">
    <property type="term" value="P:signal transduction"/>
    <property type="evidence" value="ECO:0007669"/>
    <property type="project" value="UniProtKB-KW"/>
</dbReference>
<dbReference type="EMBL" id="VDMB01000033">
    <property type="protein sequence ID" value="TYT73375.1"/>
    <property type="molecule type" value="Genomic_DNA"/>
</dbReference>
<dbReference type="SUPFAM" id="SSF58104">
    <property type="entry name" value="Methyl-accepting chemotaxis protein (MCP) signaling domain"/>
    <property type="match status" value="1"/>
</dbReference>
<keyword evidence="1" id="KW-0488">Methylation</keyword>
<comment type="similarity">
    <text evidence="2">Belongs to the methyl-accepting chemotaxis (MCP) protein family.</text>
</comment>
<dbReference type="Pfam" id="PF11845">
    <property type="entry name" value="Tll0287-like"/>
    <property type="match status" value="1"/>
</dbReference>
<evidence type="ECO:0000256" key="2">
    <source>
        <dbReference type="ARBA" id="ARBA00029447"/>
    </source>
</evidence>
<keyword evidence="8" id="KW-1185">Reference proteome</keyword>
<organism evidence="7 8">
    <name type="scientific">Desulfobotulus mexicanus</name>
    <dbReference type="NCBI Taxonomy" id="2586642"/>
    <lineage>
        <taxon>Bacteria</taxon>
        <taxon>Pseudomonadati</taxon>
        <taxon>Thermodesulfobacteriota</taxon>
        <taxon>Desulfobacteria</taxon>
        <taxon>Desulfobacterales</taxon>
        <taxon>Desulfobacteraceae</taxon>
        <taxon>Desulfobotulus</taxon>
    </lineage>
</organism>
<keyword evidence="5" id="KW-0472">Membrane</keyword>
<gene>
    <name evidence="7" type="ORF">FIM25_15555</name>
</gene>
<evidence type="ECO:0000256" key="4">
    <source>
        <dbReference type="SAM" id="Coils"/>
    </source>
</evidence>
<dbReference type="AlphaFoldDB" id="A0A5S5MCM5"/>
<feature type="domain" description="Methyl-accepting transducer" evidence="6">
    <location>
        <begin position="268"/>
        <end position="497"/>
    </location>
</feature>
<protein>
    <submittedName>
        <fullName evidence="7">DUF3365 domain-containing protein</fullName>
    </submittedName>
</protein>
<comment type="caution">
    <text evidence="7">The sequence shown here is derived from an EMBL/GenBank/DDBJ whole genome shotgun (WGS) entry which is preliminary data.</text>
</comment>
<evidence type="ECO:0000256" key="5">
    <source>
        <dbReference type="SAM" id="Phobius"/>
    </source>
</evidence>
<dbReference type="OrthoDB" id="9816383at2"/>
<name>A0A5S5MCM5_9BACT</name>
<reference evidence="7 8" key="1">
    <citation type="submission" date="2019-06" db="EMBL/GenBank/DDBJ databases">
        <title>Desulfobotulus mexicanus sp. nov., a novel sulfate-reducing bacterium isolated from the sediment of an alkaline crater lake in Mexico.</title>
        <authorList>
            <person name="Hirschler-Rea A."/>
        </authorList>
    </citation>
    <scope>NUCLEOTIDE SEQUENCE [LARGE SCALE GENOMIC DNA]</scope>
    <source>
        <strain evidence="7 8">PAR22N</strain>
    </source>
</reference>
<evidence type="ECO:0000313" key="8">
    <source>
        <dbReference type="Proteomes" id="UP000321899"/>
    </source>
</evidence>
<dbReference type="Pfam" id="PF00015">
    <property type="entry name" value="MCPsignal"/>
    <property type="match status" value="1"/>
</dbReference>
<dbReference type="PROSITE" id="PS50111">
    <property type="entry name" value="CHEMOTAXIS_TRANSDUC_2"/>
    <property type="match status" value="1"/>
</dbReference>
<feature type="transmembrane region" description="Helical" evidence="5">
    <location>
        <begin position="228"/>
        <end position="251"/>
    </location>
</feature>
<evidence type="ECO:0000256" key="1">
    <source>
        <dbReference type="ARBA" id="ARBA00022481"/>
    </source>
</evidence>
<dbReference type="InterPro" id="IPR004090">
    <property type="entry name" value="Chemotax_Me-accpt_rcpt"/>
</dbReference>
<accession>A0A5S5MCM5</accession>
<dbReference type="GO" id="GO:0006935">
    <property type="term" value="P:chemotaxis"/>
    <property type="evidence" value="ECO:0007669"/>
    <property type="project" value="InterPro"/>
</dbReference>
<proteinExistence type="inferred from homology"/>
<dbReference type="PRINTS" id="PR00260">
    <property type="entry name" value="CHEMTRNSDUCR"/>
</dbReference>
<dbReference type="SMART" id="SM00283">
    <property type="entry name" value="MA"/>
    <property type="match status" value="1"/>
</dbReference>
<sequence length="520" mass="55696">MALSRLSLMIKITLLCGISMTLLCALFFSVYAWNFRSKTVEAFVEKARAICLMAESVREAMDAKWEKGMFSVEILNEFSKKPEGMAAVLSAVPVVTAWESAMKKAESGGYTFRVPKFSPRNPENMPDYGSRSTVEADVLRKLAQENLSEYYLIDEEINAVRYFLPVRLSETCLYCHGDPALSFEYWGRKDGLDITGGPMEGWKKGEMHGAFEVIQFLNEADVEVRRNLVAAAFFALAGIGLAISGFALLVYRGISSPVARIVQDLQTGVSQVAEGSGEVSNSSQSLAEGASSQAASIEQTAASLEEMASQVARTAENARKADSLMKSVGAEMNNSETAMQDLQKAMDAISRVGGEASEIVGSIDAIAFQTNLLSLNAAVEAARAGEAGAGFAVVAGEVRRLALKAAKASRDSGELIGEIQKRVEKGSQVTRTARESFTRVSGQTNSVGKLLGEIAGAASEQAEGISQINRAVAAMESVVQNSAAISEESASAAEEMNAQANFMTAVVRNLQEIVQGKNKF</sequence>
<evidence type="ECO:0000259" key="6">
    <source>
        <dbReference type="PROSITE" id="PS50111"/>
    </source>
</evidence>
<keyword evidence="5" id="KW-0812">Transmembrane</keyword>
<dbReference type="InterPro" id="IPR004089">
    <property type="entry name" value="MCPsignal_dom"/>
</dbReference>
<dbReference type="InterPro" id="IPR051310">
    <property type="entry name" value="MCP_chemotaxis"/>
</dbReference>
<dbReference type="RefSeq" id="WP_139450778.1">
    <property type="nucleotide sequence ID" value="NZ_VDMB01000033.1"/>
</dbReference>
<dbReference type="Gene3D" id="1.10.287.950">
    <property type="entry name" value="Methyl-accepting chemotaxis protein"/>
    <property type="match status" value="1"/>
</dbReference>
<feature type="coiled-coil region" evidence="4">
    <location>
        <begin position="287"/>
        <end position="352"/>
    </location>
</feature>